<sequence length="107" mass="10797">MQELTFEQVEVVSGGGIIEDRRRAEADRAIAEMMCKVVDGALGGLLGNGIGVAVKISGYGAAAGVGAGLSFITPCADNVLACIDDAAKCPVAPEGYIGGPHQPDPLL</sequence>
<dbReference type="RefSeq" id="WP_335735846.1">
    <property type="nucleotide sequence ID" value="NZ_JALAAR010000006.1"/>
</dbReference>
<evidence type="ECO:0000313" key="2">
    <source>
        <dbReference type="Proteomes" id="UP001375382"/>
    </source>
</evidence>
<reference evidence="1 2" key="1">
    <citation type="journal article" date="2023" name="Ecotoxicol. Environ. Saf.">
        <title>Mercury remediation potential of mercury-resistant strain Rheinheimera metallidurans sp. nov. isolated from a municipal waste dumping site.</title>
        <authorList>
            <person name="Yadav V."/>
            <person name="Manjhi A."/>
            <person name="Vadakedath N."/>
        </authorList>
    </citation>
    <scope>NUCLEOTIDE SEQUENCE [LARGE SCALE GENOMIC DNA]</scope>
    <source>
        <strain evidence="1 2">E-49</strain>
    </source>
</reference>
<proteinExistence type="predicted"/>
<protein>
    <submittedName>
        <fullName evidence="1">Uncharacterized protein</fullName>
    </submittedName>
</protein>
<comment type="caution">
    <text evidence="1">The sequence shown here is derived from an EMBL/GenBank/DDBJ whole genome shotgun (WGS) entry which is preliminary data.</text>
</comment>
<name>A0ABU8C678_9GAMM</name>
<accession>A0ABU8C678</accession>
<gene>
    <name evidence="1" type="ORF">MN202_09360</name>
</gene>
<dbReference type="Proteomes" id="UP001375382">
    <property type="component" value="Unassembled WGS sequence"/>
</dbReference>
<dbReference type="EMBL" id="JALAAR010000006">
    <property type="protein sequence ID" value="MEH8017441.1"/>
    <property type="molecule type" value="Genomic_DNA"/>
</dbReference>
<evidence type="ECO:0000313" key="1">
    <source>
        <dbReference type="EMBL" id="MEH8017441.1"/>
    </source>
</evidence>
<keyword evidence="2" id="KW-1185">Reference proteome</keyword>
<organism evidence="1 2">
    <name type="scientific">Rheinheimera muenzenbergensis</name>
    <dbReference type="NCBI Taxonomy" id="1193628"/>
    <lineage>
        <taxon>Bacteria</taxon>
        <taxon>Pseudomonadati</taxon>
        <taxon>Pseudomonadota</taxon>
        <taxon>Gammaproteobacteria</taxon>
        <taxon>Chromatiales</taxon>
        <taxon>Chromatiaceae</taxon>
        <taxon>Rheinheimera</taxon>
    </lineage>
</organism>